<organism evidence="2 3">
    <name type="scientific">Nematocida ausubeli (strain ATCC PRA-371 / ERTm2)</name>
    <name type="common">Nematode killer fungus</name>
    <dbReference type="NCBI Taxonomy" id="1913371"/>
    <lineage>
        <taxon>Eukaryota</taxon>
        <taxon>Fungi</taxon>
        <taxon>Fungi incertae sedis</taxon>
        <taxon>Microsporidia</taxon>
        <taxon>Nematocida</taxon>
    </lineage>
</organism>
<accession>A0A086J419</accession>
<proteinExistence type="predicted"/>
<reference evidence="2 3" key="1">
    <citation type="journal article" date="2014" name="Genome Announc.">
        <title>Genome Sequence of the Microsporidian Species Nematocida sp1 Strain ERTm6 (ATCC PRA-372).</title>
        <authorList>
            <person name="Bakowski M.A."/>
            <person name="Priest M."/>
            <person name="Young S."/>
            <person name="Cuomo C.A."/>
            <person name="Troemel E.R."/>
        </authorList>
    </citation>
    <scope>NUCLEOTIDE SEQUENCE [LARGE SCALE GENOMIC DNA]</scope>
    <source>
        <strain evidence="2 3">ERTm6</strain>
    </source>
</reference>
<dbReference type="AlphaFoldDB" id="A0A086J419"/>
<dbReference type="GO" id="GO:0005886">
    <property type="term" value="C:plasma membrane"/>
    <property type="evidence" value="ECO:0007669"/>
    <property type="project" value="TreeGrafter"/>
</dbReference>
<gene>
    <name evidence="2" type="ORF">NESG_01043</name>
</gene>
<dbReference type="GO" id="GO:0005546">
    <property type="term" value="F:phosphatidylinositol-4,5-bisphosphate binding"/>
    <property type="evidence" value="ECO:0007669"/>
    <property type="project" value="TreeGrafter"/>
</dbReference>
<dbReference type="GO" id="GO:0006887">
    <property type="term" value="P:exocytosis"/>
    <property type="evidence" value="ECO:0007669"/>
    <property type="project" value="TreeGrafter"/>
</dbReference>
<dbReference type="EMBL" id="AKIJ01000002">
    <property type="protein sequence ID" value="KFG26887.1"/>
    <property type="molecule type" value="Genomic_DNA"/>
</dbReference>
<evidence type="ECO:0000313" key="3">
    <source>
        <dbReference type="Proteomes" id="UP000054524"/>
    </source>
</evidence>
<evidence type="ECO:0000313" key="2">
    <source>
        <dbReference type="EMBL" id="KFG26887.1"/>
    </source>
</evidence>
<dbReference type="GO" id="GO:0006893">
    <property type="term" value="P:Golgi to plasma membrane transport"/>
    <property type="evidence" value="ECO:0007669"/>
    <property type="project" value="TreeGrafter"/>
</dbReference>
<dbReference type="Proteomes" id="UP000054524">
    <property type="component" value="Unassembled WGS sequence"/>
</dbReference>
<protein>
    <recommendedName>
        <fullName evidence="4">Exocyst complex component Sec3 C-terminal domain-containing protein</fullName>
    </recommendedName>
</protein>
<dbReference type="PANTHER" id="PTHR16092">
    <property type="entry name" value="SEC3/SYNTAXIN-RELATED"/>
    <property type="match status" value="1"/>
</dbReference>
<dbReference type="HOGENOM" id="CLU_512973_0_0_1"/>
<comment type="caution">
    <text evidence="2">The sequence shown here is derived from an EMBL/GenBank/DDBJ whole genome shotgun (WGS) entry which is preliminary data.</text>
</comment>
<dbReference type="PANTHER" id="PTHR16092:SF14">
    <property type="entry name" value="EXOCYST COMPLEX COMPONENT 1 ISOFORM X1"/>
    <property type="match status" value="1"/>
</dbReference>
<sequence length="531" mass="60573">MDNPDKIFKEPWTLEVQQGRAAHGEIIGKTEAAWARAQEVLPRAKETLARIQDSAKEVARIKEMMEEAKEDIVRIERLTADVEKEIQTKQKALKILDRIIEGTQISKEEMQRLQEPIFTDAQEITKIEEALHKVKKCLSISEPRILSIQLVKEKQKEVHAVSAKFEKKAKEFILKSCLKNKKSPTEVHTILSRYTEIINYLVNKRVFEECIHAYVTSISKLHRAYIHKKIEDLAKPFRKAKDKAELSTKIEEAMISLIQLAYSLASTEGYFLLELFTPEEEDPNMDILKDIFAQAEQEIVAFPGILYGYGYEVGVINLLANKFEWLTTPTSTPSETLAIHRVDAIVPQIKKKVQDLKAGYMQNMKKIIAKEYSKEGAIEMDKTFYATVDASILPSINTEILKLNLVHSSKISAQSERVYQTIKKASILGSMQAHYLENKGVYESDVDAILDDEIEKTTGNLIYLAEEKVFEKEKLSSIVKRAKEIMNLLNNVENPLGFRLQIAFKDMVLSKANFHQKNEIAAVLTDNKNSV</sequence>
<keyword evidence="1" id="KW-0175">Coiled coil</keyword>
<dbReference type="RefSeq" id="XP_052905442.1">
    <property type="nucleotide sequence ID" value="XM_053048682.1"/>
</dbReference>
<evidence type="ECO:0000256" key="1">
    <source>
        <dbReference type="SAM" id="Coils"/>
    </source>
</evidence>
<feature type="coiled-coil region" evidence="1">
    <location>
        <begin position="51"/>
        <end position="85"/>
    </location>
</feature>
<evidence type="ECO:0008006" key="4">
    <source>
        <dbReference type="Google" id="ProtNLM"/>
    </source>
</evidence>
<dbReference type="GeneID" id="77676016"/>
<dbReference type="GO" id="GO:0000145">
    <property type="term" value="C:exocyst"/>
    <property type="evidence" value="ECO:0007669"/>
    <property type="project" value="TreeGrafter"/>
</dbReference>
<name>A0A086J419_NEMA1</name>
<keyword evidence="3" id="KW-1185">Reference proteome</keyword>